<dbReference type="PROSITE" id="PS51257">
    <property type="entry name" value="PROKAR_LIPOPROTEIN"/>
    <property type="match status" value="1"/>
</dbReference>
<proteinExistence type="predicted"/>
<accession>A0A9D1E4J8</accession>
<gene>
    <name evidence="2" type="ORF">IAC95_05140</name>
</gene>
<sequence length="370" mass="41084">MKKFMLKLVTAILLLTLTFSLFACKPKEPQEENTTYSIQAPAQSEVYSVTGLPQSATKGATVSFKIVLTHPDDTILNSVTVKGTNTNLQLKASADGNYTFSMPSEPVSVTVDASYYPDNDSDNFLSWDSDNVTTVEKWQAAFEEDEYLDFADDFLLTATITSQPSQSPANFALTSHTENAFSLNGDVVPDDAIKVEALYRDGNQANQFVLRIDRTKVSAGSAKIVLVVENGHKFGDKAVLACTVTVTEPEPLERVETWTATIVFDISAIQNDENTQKMAFVLEDLDYEQTMYLRPSQMFDIEDLQIVDGKVTVQFIYAKGHSYSVSFHYYMSTQPAYPTVEFDGEADGAEYAVNQLTFEKDGGWIHLTLK</sequence>
<feature type="signal peptide" evidence="1">
    <location>
        <begin position="1"/>
        <end position="23"/>
    </location>
</feature>
<reference evidence="2" key="1">
    <citation type="submission" date="2020-10" db="EMBL/GenBank/DDBJ databases">
        <authorList>
            <person name="Gilroy R."/>
        </authorList>
    </citation>
    <scope>NUCLEOTIDE SEQUENCE</scope>
    <source>
        <strain evidence="2">CHK121-14286</strain>
    </source>
</reference>
<organism evidence="2 3">
    <name type="scientific">Candidatus Fimimonas gallinarum</name>
    <dbReference type="NCBI Taxonomy" id="2840821"/>
    <lineage>
        <taxon>Bacteria</taxon>
        <taxon>Pseudomonadati</taxon>
        <taxon>Myxococcota</taxon>
        <taxon>Myxococcia</taxon>
        <taxon>Myxococcales</taxon>
        <taxon>Cystobacterineae</taxon>
        <taxon>Myxococcaceae</taxon>
        <taxon>Myxococcaceae incertae sedis</taxon>
        <taxon>Candidatus Fimimonas</taxon>
    </lineage>
</organism>
<evidence type="ECO:0000256" key="1">
    <source>
        <dbReference type="SAM" id="SignalP"/>
    </source>
</evidence>
<keyword evidence="1" id="KW-0732">Signal</keyword>
<reference evidence="2" key="2">
    <citation type="journal article" date="2021" name="PeerJ">
        <title>Extensive microbial diversity within the chicken gut microbiome revealed by metagenomics and culture.</title>
        <authorList>
            <person name="Gilroy R."/>
            <person name="Ravi A."/>
            <person name="Getino M."/>
            <person name="Pursley I."/>
            <person name="Horton D.L."/>
            <person name="Alikhan N.F."/>
            <person name="Baker D."/>
            <person name="Gharbi K."/>
            <person name="Hall N."/>
            <person name="Watson M."/>
            <person name="Adriaenssens E.M."/>
            <person name="Foster-Nyarko E."/>
            <person name="Jarju S."/>
            <person name="Secka A."/>
            <person name="Antonio M."/>
            <person name="Oren A."/>
            <person name="Chaudhuri R.R."/>
            <person name="La Ragione R."/>
            <person name="Hildebrand F."/>
            <person name="Pallen M.J."/>
        </authorList>
    </citation>
    <scope>NUCLEOTIDE SEQUENCE</scope>
    <source>
        <strain evidence="2">CHK121-14286</strain>
    </source>
</reference>
<dbReference type="Proteomes" id="UP000824200">
    <property type="component" value="Unassembled WGS sequence"/>
</dbReference>
<evidence type="ECO:0000313" key="2">
    <source>
        <dbReference type="EMBL" id="HIR66243.1"/>
    </source>
</evidence>
<dbReference type="AlphaFoldDB" id="A0A9D1E4J8"/>
<dbReference type="EMBL" id="DVHL01000043">
    <property type="protein sequence ID" value="HIR66243.1"/>
    <property type="molecule type" value="Genomic_DNA"/>
</dbReference>
<protein>
    <submittedName>
        <fullName evidence="2">Uncharacterized protein</fullName>
    </submittedName>
</protein>
<comment type="caution">
    <text evidence="2">The sequence shown here is derived from an EMBL/GenBank/DDBJ whole genome shotgun (WGS) entry which is preliminary data.</text>
</comment>
<evidence type="ECO:0000313" key="3">
    <source>
        <dbReference type="Proteomes" id="UP000824200"/>
    </source>
</evidence>
<feature type="chain" id="PRO_5038584830" evidence="1">
    <location>
        <begin position="24"/>
        <end position="370"/>
    </location>
</feature>
<name>A0A9D1E4J8_9BACT</name>